<comment type="caution">
    <text evidence="3">The sequence shown here is derived from an EMBL/GenBank/DDBJ whole genome shotgun (WGS) entry which is preliminary data.</text>
</comment>
<dbReference type="RefSeq" id="WP_188869070.1">
    <property type="nucleotide sequence ID" value="NZ_BMOO01000001.1"/>
</dbReference>
<dbReference type="SUPFAM" id="SSF49373">
    <property type="entry name" value="Invasin/intimin cell-adhesion fragments"/>
    <property type="match status" value="1"/>
</dbReference>
<dbReference type="Proteomes" id="UP000765891">
    <property type="component" value="Unassembled WGS sequence"/>
</dbReference>
<proteinExistence type="predicted"/>
<evidence type="ECO:0000256" key="1">
    <source>
        <dbReference type="SAM" id="MobiDB-lite"/>
    </source>
</evidence>
<dbReference type="Proteomes" id="UP000614609">
    <property type="component" value="Unassembled WGS sequence"/>
</dbReference>
<dbReference type="InterPro" id="IPR013783">
    <property type="entry name" value="Ig-like_fold"/>
</dbReference>
<feature type="compositionally biased region" description="Gly residues" evidence="1">
    <location>
        <begin position="373"/>
        <end position="391"/>
    </location>
</feature>
<organism evidence="3 5">
    <name type="scientific">Halarchaeum rubridurum</name>
    <dbReference type="NCBI Taxonomy" id="489911"/>
    <lineage>
        <taxon>Archaea</taxon>
        <taxon>Methanobacteriati</taxon>
        <taxon>Methanobacteriota</taxon>
        <taxon>Stenosarchaea group</taxon>
        <taxon>Halobacteria</taxon>
        <taxon>Halobacteriales</taxon>
        <taxon>Halobacteriaceae</taxon>
    </lineage>
</organism>
<keyword evidence="2" id="KW-0812">Transmembrane</keyword>
<feature type="region of interest" description="Disordered" evidence="1">
    <location>
        <begin position="371"/>
        <end position="394"/>
    </location>
</feature>
<protein>
    <submittedName>
        <fullName evidence="3">Uncharacterized protein</fullName>
    </submittedName>
</protein>
<keyword evidence="2" id="KW-1133">Transmembrane helix</keyword>
<dbReference type="InterPro" id="IPR008964">
    <property type="entry name" value="Invasin/intimin_cell_adhesion"/>
</dbReference>
<dbReference type="Gene3D" id="2.60.40.10">
    <property type="entry name" value="Immunoglobulins"/>
    <property type="match status" value="1"/>
</dbReference>
<accession>A0A830FNG6</accession>
<sequence>MNDRRAVAGLVGAVLLFGILVISLSLYQAQVVPSENQRTEFEHSQHVQNQMEDVRNALLRTAWSGNSQPTSVTLGTRYPSRTVAVNPPPATGRLATEELGTIRITDVTAASGPEGLREYLDSRNNTLTYDTSALVYAPDYNEYRSAPRTVYENTLLYNNFTSGSGNRYLPLTGDSLVSGDRVSLVVLTGEYSENGVGSATVDPEAVSTPRGGVSVNGSLNVSLPTRYDGTGTTWSDLLPTAASESGGRVNVSTVGDTRLRIGAVSVGSGATSEPAYITAVSQRRSGDGVYTLTARVNDEYLNPRSGTVVNASAASGSITRPSRTSGADGEVAFEYEPPDTPGTYDVDVWFGPNGTDGPRAQWETFGVTVPDQTGGGGGGTGSGGTGSGDQGGPAINWRLDDLSNPNQDRVNYVASYSVTNTNSSFDHVEVAFNDNDGSAQGTEQSTATRGGVEYTAGNGAKDSWDVTLKVVYASGGSEYVAASRQFTDTADAINPTSNANLGDAGSPTIGSFDVTDDSTGSGPEYTISYGVANTGRFSHVRGALLSTGSGGYDIKRRSASSGSIDLRPNYGDSFVTKLLVYDDDGVVVAYAATEPDQADGNDPARAT</sequence>
<dbReference type="EMBL" id="BMOO01000001">
    <property type="protein sequence ID" value="GGM54856.1"/>
    <property type="molecule type" value="Genomic_DNA"/>
</dbReference>
<dbReference type="EMBL" id="JAGGKO010000001">
    <property type="protein sequence ID" value="MBP1953807.1"/>
    <property type="molecule type" value="Genomic_DNA"/>
</dbReference>
<evidence type="ECO:0000256" key="2">
    <source>
        <dbReference type="SAM" id="Phobius"/>
    </source>
</evidence>
<dbReference type="AlphaFoldDB" id="A0A830FNG6"/>
<reference evidence="3" key="2">
    <citation type="submission" date="2020-09" db="EMBL/GenBank/DDBJ databases">
        <authorList>
            <person name="Sun Q."/>
            <person name="Ohkuma M."/>
        </authorList>
    </citation>
    <scope>NUCLEOTIDE SEQUENCE</scope>
    <source>
        <strain evidence="3">JCM 16108</strain>
    </source>
</reference>
<feature type="transmembrane region" description="Helical" evidence="2">
    <location>
        <begin position="7"/>
        <end position="27"/>
    </location>
</feature>
<evidence type="ECO:0000313" key="3">
    <source>
        <dbReference type="EMBL" id="GGM54856.1"/>
    </source>
</evidence>
<evidence type="ECO:0000313" key="4">
    <source>
        <dbReference type="EMBL" id="MBP1953807.1"/>
    </source>
</evidence>
<name>A0A830FNG6_9EURY</name>
<reference evidence="4" key="3">
    <citation type="submission" date="2021-03" db="EMBL/GenBank/DDBJ databases">
        <title>Genomic Encyclopedia of Type Strains, Phase IV (KMG-IV): sequencing the most valuable type-strain genomes for metagenomic binning, comparative biology and taxonomic classification.</title>
        <authorList>
            <person name="Goeker M."/>
        </authorList>
    </citation>
    <scope>NUCLEOTIDE SEQUENCE</scope>
    <source>
        <strain evidence="4">DSM 22443</strain>
    </source>
</reference>
<keyword evidence="2" id="KW-0472">Membrane</keyword>
<keyword evidence="5" id="KW-1185">Reference proteome</keyword>
<dbReference type="OrthoDB" id="121941at2157"/>
<gene>
    <name evidence="3" type="ORF">GCM10009017_01470</name>
    <name evidence="4" type="ORF">J2752_000688</name>
</gene>
<evidence type="ECO:0000313" key="5">
    <source>
        <dbReference type="Proteomes" id="UP000614609"/>
    </source>
</evidence>
<reference evidence="3" key="1">
    <citation type="journal article" date="2014" name="Int. J. Syst. Evol. Microbiol.">
        <title>Complete genome sequence of Corynebacterium casei LMG S-19264T (=DSM 44701T), isolated from a smear-ripened cheese.</title>
        <authorList>
            <consortium name="US DOE Joint Genome Institute (JGI-PGF)"/>
            <person name="Walter F."/>
            <person name="Albersmeier A."/>
            <person name="Kalinowski J."/>
            <person name="Ruckert C."/>
        </authorList>
    </citation>
    <scope>NUCLEOTIDE SEQUENCE</scope>
    <source>
        <strain evidence="3">JCM 16108</strain>
    </source>
</reference>